<dbReference type="GO" id="GO:0030245">
    <property type="term" value="P:cellulose catabolic process"/>
    <property type="evidence" value="ECO:0007669"/>
    <property type="project" value="UniProtKB-KW"/>
</dbReference>
<keyword evidence="10" id="KW-1185">Reference proteome</keyword>
<dbReference type="Gene3D" id="1.50.10.10">
    <property type="match status" value="1"/>
</dbReference>
<evidence type="ECO:0000256" key="5">
    <source>
        <dbReference type="ARBA" id="ARBA00023001"/>
    </source>
</evidence>
<dbReference type="InterPro" id="IPR008928">
    <property type="entry name" value="6-hairpin_glycosidase_sf"/>
</dbReference>
<evidence type="ECO:0000313" key="9">
    <source>
        <dbReference type="EMBL" id="SIT15177.1"/>
    </source>
</evidence>
<evidence type="ECO:0000313" key="10">
    <source>
        <dbReference type="Proteomes" id="UP000186141"/>
    </source>
</evidence>
<dbReference type="GO" id="GO:0008810">
    <property type="term" value="F:cellulase activity"/>
    <property type="evidence" value="ECO:0007669"/>
    <property type="project" value="UniProtKB-EC"/>
</dbReference>
<evidence type="ECO:0000256" key="3">
    <source>
        <dbReference type="ARBA" id="ARBA00012601"/>
    </source>
</evidence>
<organism evidence="9 10">
    <name type="scientific">Gemmobacter megaterium</name>
    <dbReference type="NCBI Taxonomy" id="1086013"/>
    <lineage>
        <taxon>Bacteria</taxon>
        <taxon>Pseudomonadati</taxon>
        <taxon>Pseudomonadota</taxon>
        <taxon>Alphaproteobacteria</taxon>
        <taxon>Rhodobacterales</taxon>
        <taxon>Paracoccaceae</taxon>
        <taxon>Gemmobacter</taxon>
    </lineage>
</organism>
<evidence type="ECO:0000256" key="4">
    <source>
        <dbReference type="ARBA" id="ARBA00022801"/>
    </source>
</evidence>
<evidence type="ECO:0000256" key="1">
    <source>
        <dbReference type="ARBA" id="ARBA00000966"/>
    </source>
</evidence>
<keyword evidence="5" id="KW-0136">Cellulose degradation</keyword>
<gene>
    <name evidence="9" type="ORF">SAMN05421774_106224</name>
</gene>
<dbReference type="AlphaFoldDB" id="A0A1N7PXS8"/>
<feature type="signal peptide" evidence="8">
    <location>
        <begin position="1"/>
        <end position="22"/>
    </location>
</feature>
<evidence type="ECO:0000256" key="8">
    <source>
        <dbReference type="SAM" id="SignalP"/>
    </source>
</evidence>
<keyword evidence="8" id="KW-0732">Signal</keyword>
<keyword evidence="4" id="KW-0378">Hydrolase</keyword>
<comment type="similarity">
    <text evidence="2">Belongs to the glycosyl hydrolase 8 (cellulase D) family.</text>
</comment>
<keyword evidence="7" id="KW-0119">Carbohydrate metabolism</keyword>
<protein>
    <recommendedName>
        <fullName evidence="3">cellulase</fullName>
        <ecNumber evidence="3">3.2.1.4</ecNumber>
    </recommendedName>
</protein>
<keyword evidence="6" id="KW-0326">Glycosidase</keyword>
<evidence type="ECO:0000256" key="6">
    <source>
        <dbReference type="ARBA" id="ARBA00023295"/>
    </source>
</evidence>
<comment type="catalytic activity">
    <reaction evidence="1">
        <text>Endohydrolysis of (1-&gt;4)-beta-D-glucosidic linkages in cellulose, lichenin and cereal beta-D-glucans.</text>
        <dbReference type="EC" id="3.2.1.4"/>
    </reaction>
</comment>
<dbReference type="EC" id="3.2.1.4" evidence="3"/>
<evidence type="ECO:0000256" key="7">
    <source>
        <dbReference type="ARBA" id="ARBA00023326"/>
    </source>
</evidence>
<accession>A0A1N7PXS8</accession>
<dbReference type="InterPro" id="IPR002037">
    <property type="entry name" value="Glyco_hydro_8"/>
</dbReference>
<dbReference type="SUPFAM" id="SSF48208">
    <property type="entry name" value="Six-hairpin glycosidases"/>
    <property type="match status" value="1"/>
</dbReference>
<keyword evidence="7" id="KW-0624">Polysaccharide degradation</keyword>
<feature type="chain" id="PRO_5012410714" description="cellulase" evidence="8">
    <location>
        <begin position="23"/>
        <end position="355"/>
    </location>
</feature>
<reference evidence="9 10" key="1">
    <citation type="submission" date="2017-01" db="EMBL/GenBank/DDBJ databases">
        <authorList>
            <person name="Mah S.A."/>
            <person name="Swanson W.J."/>
            <person name="Moy G.W."/>
            <person name="Vacquier V.D."/>
        </authorList>
    </citation>
    <scope>NUCLEOTIDE SEQUENCE [LARGE SCALE GENOMIC DNA]</scope>
    <source>
        <strain evidence="9 10">DSM 26375</strain>
    </source>
</reference>
<dbReference type="InterPro" id="IPR012341">
    <property type="entry name" value="6hp_glycosidase-like_sf"/>
</dbReference>
<dbReference type="PRINTS" id="PR00735">
    <property type="entry name" value="GLHYDRLASE8"/>
</dbReference>
<dbReference type="EMBL" id="FTOT01000006">
    <property type="protein sequence ID" value="SIT15177.1"/>
    <property type="molecule type" value="Genomic_DNA"/>
</dbReference>
<proteinExistence type="inferred from homology"/>
<dbReference type="RefSeq" id="WP_076532828.1">
    <property type="nucleotide sequence ID" value="NZ_BMEH01000006.1"/>
</dbReference>
<dbReference type="Pfam" id="PF01270">
    <property type="entry name" value="Glyco_hydro_8"/>
    <property type="match status" value="1"/>
</dbReference>
<sequence>MKRRTFLGGLVATPMMIGPAGAASATFAEDHPLQASWRAWKRVCLSPEGRVIDGFQGGASHSEGQGYGLTLAAHFGDIQAANSIIAWTEANLAVRGDSLLAWLWRPDSQPRVVDRNNASDGDLFYAWGLVMLARGRNRPELLERARQIAADLLRHCRVRNPSGQGWLLLPGASGFLREGGGVVINPSYIMPRAIEEVAAATRLPDLAEMAEDGRRLWADLAARGPVPDWVLATASGYGPPPQGFSPRFGYEAIRVPLFAVWSGEATSPALRSYVAAIASAGGDAVTVYDPVTKTVVERSAHAGYAAVAALAGCVALGGAGSQMPVFADTQPYYPATLHLMALVAQAQVFPRCVPI</sequence>
<dbReference type="STRING" id="1086013.SAMN05421774_106224"/>
<evidence type="ECO:0000256" key="2">
    <source>
        <dbReference type="ARBA" id="ARBA00009209"/>
    </source>
</evidence>
<dbReference type="Proteomes" id="UP000186141">
    <property type="component" value="Unassembled WGS sequence"/>
</dbReference>
<dbReference type="OrthoDB" id="9766708at2"/>
<name>A0A1N7PXS8_9RHOB</name>